<reference evidence="2 3" key="1">
    <citation type="submission" date="2018-02" db="EMBL/GenBank/DDBJ databases">
        <title>Jeotgalibacillus proteolyticum sp. nov. a protease producing bacterium isolated from ocean sediments of Laizhou Bay.</title>
        <authorList>
            <person name="Li Y."/>
        </authorList>
    </citation>
    <scope>NUCLEOTIDE SEQUENCE [LARGE SCALE GENOMIC DNA]</scope>
    <source>
        <strain evidence="2 3">22-7</strain>
    </source>
</reference>
<protein>
    <recommendedName>
        <fullName evidence="1">DUF6440 domain-containing protein</fullName>
    </recommendedName>
</protein>
<gene>
    <name evidence="2" type="ORF">C4B60_14885</name>
</gene>
<dbReference type="Pfam" id="PF20037">
    <property type="entry name" value="DUF6440"/>
    <property type="match status" value="1"/>
</dbReference>
<evidence type="ECO:0000259" key="1">
    <source>
        <dbReference type="Pfam" id="PF20037"/>
    </source>
</evidence>
<dbReference type="RefSeq" id="WP_104058807.1">
    <property type="nucleotide sequence ID" value="NZ_PREZ01000005.1"/>
</dbReference>
<comment type="caution">
    <text evidence="2">The sequence shown here is derived from an EMBL/GenBank/DDBJ whole genome shotgun (WGS) entry which is preliminary data.</text>
</comment>
<dbReference type="AlphaFoldDB" id="A0A2S5GA73"/>
<accession>A0A2S5GA73</accession>
<dbReference type="EMBL" id="PREZ01000005">
    <property type="protein sequence ID" value="PPA69814.1"/>
    <property type="molecule type" value="Genomic_DNA"/>
</dbReference>
<dbReference type="Proteomes" id="UP000239047">
    <property type="component" value="Unassembled WGS sequence"/>
</dbReference>
<keyword evidence="3" id="KW-1185">Reference proteome</keyword>
<proteinExistence type="predicted"/>
<sequence>MFKKEEGRFHVKSSEYFSNTQLTVLIDKETGVHYLHSWITSGGGGLTPLLDENGDVIINKNF</sequence>
<evidence type="ECO:0000313" key="2">
    <source>
        <dbReference type="EMBL" id="PPA69814.1"/>
    </source>
</evidence>
<feature type="domain" description="DUF6440" evidence="1">
    <location>
        <begin position="8"/>
        <end position="59"/>
    </location>
</feature>
<name>A0A2S5GA73_9BACL</name>
<organism evidence="2 3">
    <name type="scientific">Jeotgalibacillus proteolyticus</name>
    <dbReference type="NCBI Taxonomy" id="2082395"/>
    <lineage>
        <taxon>Bacteria</taxon>
        <taxon>Bacillati</taxon>
        <taxon>Bacillota</taxon>
        <taxon>Bacilli</taxon>
        <taxon>Bacillales</taxon>
        <taxon>Caryophanaceae</taxon>
        <taxon>Jeotgalibacillus</taxon>
    </lineage>
</organism>
<dbReference type="InterPro" id="IPR045515">
    <property type="entry name" value="DUF6440"/>
</dbReference>
<evidence type="ECO:0000313" key="3">
    <source>
        <dbReference type="Proteomes" id="UP000239047"/>
    </source>
</evidence>
<dbReference type="OrthoDB" id="9135364at2"/>